<evidence type="ECO:0000256" key="1">
    <source>
        <dbReference type="ARBA" id="ARBA00001933"/>
    </source>
</evidence>
<dbReference type="GO" id="GO:0019148">
    <property type="term" value="F:D-cysteine desulfhydrase activity"/>
    <property type="evidence" value="ECO:0007669"/>
    <property type="project" value="TreeGrafter"/>
</dbReference>
<evidence type="ECO:0000256" key="2">
    <source>
        <dbReference type="ARBA" id="ARBA00022898"/>
    </source>
</evidence>
<accession>A0A951ME80</accession>
<proteinExistence type="predicted"/>
<dbReference type="EMBL" id="RPHB01000007">
    <property type="protein sequence ID" value="MBW3469062.1"/>
    <property type="molecule type" value="Genomic_DNA"/>
</dbReference>
<keyword evidence="2" id="KW-0663">Pyridoxal phosphate</keyword>
<comment type="caution">
    <text evidence="4">The sequence shown here is derived from an EMBL/GenBank/DDBJ whole genome shotgun (WGS) entry which is preliminary data.</text>
</comment>
<reference evidence="4 5" key="1">
    <citation type="journal article" date="2020" name="Syst. Appl. Microbiol.">
        <title>Arthrospiribacter ruber gen. nov., sp. nov., a novel bacterium isolated from Arthrospira cultures.</title>
        <authorList>
            <person name="Waleron M."/>
            <person name="Misztak A."/>
            <person name="Waleron M.M."/>
            <person name="Furmaniak M."/>
            <person name="Mrozik A."/>
            <person name="Waleron K."/>
        </authorList>
    </citation>
    <scope>NUCLEOTIDE SEQUENCE [LARGE SCALE GENOMIC DNA]</scope>
    <source>
        <strain evidence="4 5">DPMB0001</strain>
    </source>
</reference>
<evidence type="ECO:0000259" key="3">
    <source>
        <dbReference type="Pfam" id="PF00291"/>
    </source>
</evidence>
<sequence>MLIPAKVPTSEIIRPAFEDMGVRLYLKRLDRINELVSGNKFFKLKYNLEEARRQGKSTLLTFGGAFSNHIYATAAAAKQGGFECIGIIRGEETKPLNPTLQYAEDAGMRLHYISREEYRKKKQDQFLESLREKFGAFFLIPEGGTNSLAIKGAAEILGNEDEDFTHVTSSVGTGGTLAGLAKRIQPNQHLLGFSSLKGEFIHGEISELLDKFHIKPKGELTIVDNYHFGGYGKFQPELIEFIRKFHYLHQIPLDPVYTGKMMYGVIEMIKQGFFPKGSRILAIHTGGLQGIAGFNSRFNASLPSE</sequence>
<dbReference type="PANTHER" id="PTHR43780:SF2">
    <property type="entry name" value="1-AMINOCYCLOPROPANE-1-CARBOXYLATE DEAMINASE-RELATED"/>
    <property type="match status" value="1"/>
</dbReference>
<dbReference type="Pfam" id="PF00291">
    <property type="entry name" value="PALP"/>
    <property type="match status" value="1"/>
</dbReference>
<dbReference type="RefSeq" id="WP_219291435.1">
    <property type="nucleotide sequence ID" value="NZ_RPHB01000007.1"/>
</dbReference>
<keyword evidence="5" id="KW-1185">Reference proteome</keyword>
<comment type="cofactor">
    <cofactor evidence="1">
        <name>pyridoxal 5'-phosphate</name>
        <dbReference type="ChEBI" id="CHEBI:597326"/>
    </cofactor>
</comment>
<name>A0A951ME80_9BACT</name>
<dbReference type="InterPro" id="IPR027278">
    <property type="entry name" value="ACCD_DCysDesulf"/>
</dbReference>
<dbReference type="Proteomes" id="UP000727490">
    <property type="component" value="Unassembled WGS sequence"/>
</dbReference>
<evidence type="ECO:0000313" key="4">
    <source>
        <dbReference type="EMBL" id="MBW3469062.1"/>
    </source>
</evidence>
<dbReference type="AlphaFoldDB" id="A0A951ME80"/>
<dbReference type="PANTHER" id="PTHR43780">
    <property type="entry name" value="1-AMINOCYCLOPROPANE-1-CARBOXYLATE DEAMINASE-RELATED"/>
    <property type="match status" value="1"/>
</dbReference>
<dbReference type="PIRSF" id="PIRSF006278">
    <property type="entry name" value="ACCD_DCysDesulf"/>
    <property type="match status" value="1"/>
</dbReference>
<evidence type="ECO:0000313" key="5">
    <source>
        <dbReference type="Proteomes" id="UP000727490"/>
    </source>
</evidence>
<protein>
    <submittedName>
        <fullName evidence="4">1-aminocyclopropane-1-carboxylate deaminase/D-cysteine desulfhydrase</fullName>
    </submittedName>
</protein>
<gene>
    <name evidence="4" type="ORF">EGN73_14775</name>
</gene>
<feature type="domain" description="Tryptophan synthase beta chain-like PALP" evidence="3">
    <location>
        <begin position="18"/>
        <end position="286"/>
    </location>
</feature>
<organism evidence="4 5">
    <name type="scientific">Arthrospiribacter ruber</name>
    <dbReference type="NCBI Taxonomy" id="2487934"/>
    <lineage>
        <taxon>Bacteria</taxon>
        <taxon>Pseudomonadati</taxon>
        <taxon>Bacteroidota</taxon>
        <taxon>Cytophagia</taxon>
        <taxon>Cytophagales</taxon>
        <taxon>Cyclobacteriaceae</taxon>
        <taxon>Arthrospiribacter</taxon>
    </lineage>
</organism>
<dbReference type="InterPro" id="IPR001926">
    <property type="entry name" value="TrpB-like_PALP"/>
</dbReference>